<dbReference type="GO" id="GO:0006423">
    <property type="term" value="P:cysteinyl-tRNA aminoacylation"/>
    <property type="evidence" value="ECO:0007669"/>
    <property type="project" value="UniProtKB-UniRule"/>
</dbReference>
<keyword evidence="13" id="KW-1185">Reference proteome</keyword>
<dbReference type="GO" id="GO:0004817">
    <property type="term" value="F:cysteine-tRNA ligase activity"/>
    <property type="evidence" value="ECO:0007669"/>
    <property type="project" value="UniProtKB-UniRule"/>
</dbReference>
<keyword evidence="5 10" id="KW-0547">Nucleotide-binding</keyword>
<dbReference type="InterPro" id="IPR014729">
    <property type="entry name" value="Rossmann-like_a/b/a_fold"/>
</dbReference>
<feature type="short sequence motif" description="'HIGH' region" evidence="10">
    <location>
        <begin position="33"/>
        <end position="43"/>
    </location>
</feature>
<dbReference type="CDD" id="cd00672">
    <property type="entry name" value="CysRS_core"/>
    <property type="match status" value="1"/>
</dbReference>
<evidence type="ECO:0000256" key="1">
    <source>
        <dbReference type="ARBA" id="ARBA00005594"/>
    </source>
</evidence>
<dbReference type="NCBIfam" id="TIGR00435">
    <property type="entry name" value="cysS"/>
    <property type="match status" value="1"/>
</dbReference>
<gene>
    <name evidence="10" type="primary">cysS</name>
    <name evidence="12" type="ORF">SAMN02745181_3532</name>
</gene>
<evidence type="ECO:0000256" key="7">
    <source>
        <dbReference type="ARBA" id="ARBA00022840"/>
    </source>
</evidence>
<feature type="binding site" evidence="10">
    <location>
        <position position="220"/>
    </location>
    <ligand>
        <name>Zn(2+)</name>
        <dbReference type="ChEBI" id="CHEBI:29105"/>
    </ligand>
</feature>
<sequence length="473" mass="53249">MGTHMRLYDTLKREVSELKPLDGDTFGFYACGPTVYGPAHIGNFRTFVVQDVFRRTLELGGTKTKHVRNLTDVDDKTIRDSQAAGQTLKDFTTGWTEKFHADCAALNCLEPHIEPGAVDHIPQQITMIEELIEKGHAYAAEDGSVYFKISSYPEYGKLSHLDERELDLGHTQNQRANDSDEYEKDSVADFVLWKARRDEDGANFWQSPWGEGRPGWHLECSAMIREYLGESFDLHSGGEDLVFPHHENEIAQSKCSCGGDFAAHWFHITHLLVEGKKMSKSLGNFYRLDDLLEKGATPAEVRFTLIGAHYRKQLNFTLDSIHAAREALGKLVKAERALAEAAGVDEAPSYEELIGLEDKGLFDNAWLGLNEDLNTQRAIGAMFGALRRAQNEPDPLVQWKGLHFILAALGIQLPVVEEEEALEVPEEVKVLAEERWAAKQSKDWAKSDELRDRLRDLGWMAKDGSDGYSLEKI</sequence>
<dbReference type="GO" id="GO:0008270">
    <property type="term" value="F:zinc ion binding"/>
    <property type="evidence" value="ECO:0007669"/>
    <property type="project" value="UniProtKB-UniRule"/>
</dbReference>
<comment type="cofactor">
    <cofactor evidence="10">
        <name>Zn(2+)</name>
        <dbReference type="ChEBI" id="CHEBI:29105"/>
    </cofactor>
    <text evidence="10">Binds 1 zinc ion per subunit.</text>
</comment>
<comment type="subunit">
    <text evidence="2 10">Monomer.</text>
</comment>
<evidence type="ECO:0000256" key="4">
    <source>
        <dbReference type="ARBA" id="ARBA00022723"/>
    </source>
</evidence>
<feature type="binding site" evidence="10">
    <location>
        <position position="280"/>
    </location>
    <ligand>
        <name>ATP</name>
        <dbReference type="ChEBI" id="CHEBI:30616"/>
    </ligand>
</feature>
<comment type="similarity">
    <text evidence="1 10">Belongs to the class-I aminoacyl-tRNA synthetase family.</text>
</comment>
<dbReference type="Gene3D" id="1.20.120.1910">
    <property type="entry name" value="Cysteine-tRNA ligase, C-terminal anti-codon recognition domain"/>
    <property type="match status" value="1"/>
</dbReference>
<dbReference type="GO" id="GO:0005524">
    <property type="term" value="F:ATP binding"/>
    <property type="evidence" value="ECO:0007669"/>
    <property type="project" value="UniProtKB-UniRule"/>
</dbReference>
<dbReference type="HAMAP" id="MF_00041">
    <property type="entry name" value="Cys_tRNA_synth"/>
    <property type="match status" value="1"/>
</dbReference>
<evidence type="ECO:0000256" key="8">
    <source>
        <dbReference type="ARBA" id="ARBA00022917"/>
    </source>
</evidence>
<dbReference type="PANTHER" id="PTHR10890:SF3">
    <property type="entry name" value="CYSTEINE--TRNA LIGASE, CYTOPLASMIC"/>
    <property type="match status" value="1"/>
</dbReference>
<dbReference type="InParanoid" id="A0A1M6R2U1"/>
<keyword evidence="9 10" id="KW-0030">Aminoacyl-tRNA synthetase</keyword>
<evidence type="ECO:0000256" key="3">
    <source>
        <dbReference type="ARBA" id="ARBA00022598"/>
    </source>
</evidence>
<dbReference type="SUPFAM" id="SSF47323">
    <property type="entry name" value="Anticodon-binding domain of a subclass of class I aminoacyl-tRNA synthetases"/>
    <property type="match status" value="1"/>
</dbReference>
<dbReference type="InterPro" id="IPR024909">
    <property type="entry name" value="Cys-tRNA/MSH_ligase"/>
</dbReference>
<comment type="catalytic activity">
    <reaction evidence="10">
        <text>tRNA(Cys) + L-cysteine + ATP = L-cysteinyl-tRNA(Cys) + AMP + diphosphate</text>
        <dbReference type="Rhea" id="RHEA:17773"/>
        <dbReference type="Rhea" id="RHEA-COMP:9661"/>
        <dbReference type="Rhea" id="RHEA-COMP:9679"/>
        <dbReference type="ChEBI" id="CHEBI:30616"/>
        <dbReference type="ChEBI" id="CHEBI:33019"/>
        <dbReference type="ChEBI" id="CHEBI:35235"/>
        <dbReference type="ChEBI" id="CHEBI:78442"/>
        <dbReference type="ChEBI" id="CHEBI:78517"/>
        <dbReference type="ChEBI" id="CHEBI:456215"/>
        <dbReference type="EC" id="6.1.1.16"/>
    </reaction>
</comment>
<evidence type="ECO:0000259" key="11">
    <source>
        <dbReference type="Pfam" id="PF01406"/>
    </source>
</evidence>
<protein>
    <recommendedName>
        <fullName evidence="10">Cysteine--tRNA ligase</fullName>
        <ecNumber evidence="10">6.1.1.16</ecNumber>
    </recommendedName>
    <alternativeName>
        <fullName evidence="10">Cysteinyl-tRNA synthetase</fullName>
        <shortName evidence="10">CysRS</shortName>
    </alternativeName>
</protein>
<comment type="subcellular location">
    <subcellularLocation>
        <location evidence="10">Cytoplasm</location>
    </subcellularLocation>
</comment>
<feature type="binding site" evidence="10">
    <location>
        <position position="31"/>
    </location>
    <ligand>
        <name>Zn(2+)</name>
        <dbReference type="ChEBI" id="CHEBI:29105"/>
    </ligand>
</feature>
<proteinExistence type="inferred from homology"/>
<accession>A0A1M6R2U1</accession>
<keyword evidence="7 10" id="KW-0067">ATP-binding</keyword>
<evidence type="ECO:0000256" key="2">
    <source>
        <dbReference type="ARBA" id="ARBA00011245"/>
    </source>
</evidence>
<dbReference type="PANTHER" id="PTHR10890">
    <property type="entry name" value="CYSTEINYL-TRNA SYNTHETASE"/>
    <property type="match status" value="1"/>
</dbReference>
<evidence type="ECO:0000313" key="13">
    <source>
        <dbReference type="Proteomes" id="UP000184510"/>
    </source>
</evidence>
<evidence type="ECO:0000256" key="5">
    <source>
        <dbReference type="ARBA" id="ARBA00022741"/>
    </source>
</evidence>
<evidence type="ECO:0000256" key="9">
    <source>
        <dbReference type="ARBA" id="ARBA00023146"/>
    </source>
</evidence>
<dbReference type="InterPro" id="IPR009080">
    <property type="entry name" value="tRNAsynth_Ia_anticodon-bd"/>
</dbReference>
<dbReference type="EC" id="6.1.1.16" evidence="10"/>
<keyword evidence="3 10" id="KW-0436">Ligase</keyword>
<keyword evidence="8 10" id="KW-0648">Protein biosynthesis</keyword>
<dbReference type="SUPFAM" id="SSF52374">
    <property type="entry name" value="Nucleotidylyl transferase"/>
    <property type="match status" value="1"/>
</dbReference>
<keyword evidence="6 10" id="KW-0862">Zinc</keyword>
<feature type="binding site" evidence="10">
    <location>
        <position position="249"/>
    </location>
    <ligand>
        <name>Zn(2+)</name>
        <dbReference type="ChEBI" id="CHEBI:29105"/>
    </ligand>
</feature>
<organism evidence="12 13">
    <name type="scientific">Rubritalea squalenifaciens DSM 18772</name>
    <dbReference type="NCBI Taxonomy" id="1123071"/>
    <lineage>
        <taxon>Bacteria</taxon>
        <taxon>Pseudomonadati</taxon>
        <taxon>Verrucomicrobiota</taxon>
        <taxon>Verrucomicrobiia</taxon>
        <taxon>Verrucomicrobiales</taxon>
        <taxon>Rubritaleaceae</taxon>
        <taxon>Rubritalea</taxon>
    </lineage>
</organism>
<dbReference type="EMBL" id="FQYR01000007">
    <property type="protein sequence ID" value="SHK26774.1"/>
    <property type="molecule type" value="Genomic_DNA"/>
</dbReference>
<keyword evidence="10" id="KW-0963">Cytoplasm</keyword>
<feature type="binding site" evidence="10">
    <location>
        <position position="245"/>
    </location>
    <ligand>
        <name>Zn(2+)</name>
        <dbReference type="ChEBI" id="CHEBI:29105"/>
    </ligand>
</feature>
<keyword evidence="4 10" id="KW-0479">Metal-binding</keyword>
<reference evidence="12 13" key="1">
    <citation type="submission" date="2016-11" db="EMBL/GenBank/DDBJ databases">
        <authorList>
            <person name="Jaros S."/>
            <person name="Januszkiewicz K."/>
            <person name="Wedrychowicz H."/>
        </authorList>
    </citation>
    <scope>NUCLEOTIDE SEQUENCE [LARGE SCALE GENOMIC DNA]</scope>
    <source>
        <strain evidence="12 13">DSM 18772</strain>
    </source>
</reference>
<dbReference type="InterPro" id="IPR015803">
    <property type="entry name" value="Cys-tRNA-ligase"/>
</dbReference>
<dbReference type="AlphaFoldDB" id="A0A1M6R2U1"/>
<dbReference type="FunCoup" id="A0A1M6R2U1">
    <property type="interactions" value="479"/>
</dbReference>
<evidence type="ECO:0000256" key="6">
    <source>
        <dbReference type="ARBA" id="ARBA00022833"/>
    </source>
</evidence>
<dbReference type="Gene3D" id="3.40.50.620">
    <property type="entry name" value="HUPs"/>
    <property type="match status" value="1"/>
</dbReference>
<evidence type="ECO:0000256" key="10">
    <source>
        <dbReference type="HAMAP-Rule" id="MF_00041"/>
    </source>
</evidence>
<feature type="domain" description="tRNA synthetases class I catalytic" evidence="11">
    <location>
        <begin position="19"/>
        <end position="325"/>
    </location>
</feature>
<dbReference type="PRINTS" id="PR00983">
    <property type="entry name" value="TRNASYNTHCYS"/>
</dbReference>
<dbReference type="Pfam" id="PF01406">
    <property type="entry name" value="tRNA-synt_1e"/>
    <property type="match status" value="1"/>
</dbReference>
<evidence type="ECO:0000313" key="12">
    <source>
        <dbReference type="EMBL" id="SHK26774.1"/>
    </source>
</evidence>
<dbReference type="STRING" id="1123071.SAMN02745181_3532"/>
<dbReference type="Proteomes" id="UP000184510">
    <property type="component" value="Unassembled WGS sequence"/>
</dbReference>
<dbReference type="InterPro" id="IPR032678">
    <property type="entry name" value="tRNA-synt_1_cat_dom"/>
</dbReference>
<dbReference type="GO" id="GO:0005829">
    <property type="term" value="C:cytosol"/>
    <property type="evidence" value="ECO:0007669"/>
    <property type="project" value="TreeGrafter"/>
</dbReference>
<name>A0A1M6R2U1_9BACT</name>
<feature type="short sequence motif" description="'KMSKS' region" evidence="10">
    <location>
        <begin position="277"/>
        <end position="281"/>
    </location>
</feature>